<gene>
    <name evidence="14" type="ORF">DCS45_17085</name>
</gene>
<evidence type="ECO:0000256" key="4">
    <source>
        <dbReference type="ARBA" id="ARBA00022448"/>
    </source>
</evidence>
<evidence type="ECO:0000256" key="11">
    <source>
        <dbReference type="ARBA" id="ARBA00040780"/>
    </source>
</evidence>
<comment type="caution">
    <text evidence="14">The sequence shown here is derived from an EMBL/GenBank/DDBJ whole genome shotgun (WGS) entry which is preliminary data.</text>
</comment>
<dbReference type="AlphaFoldDB" id="A0A348WGA5"/>
<evidence type="ECO:0000256" key="5">
    <source>
        <dbReference type="ARBA" id="ARBA00022475"/>
    </source>
</evidence>
<evidence type="ECO:0000313" key="14">
    <source>
        <dbReference type="EMBL" id="HAR53567.1"/>
    </source>
</evidence>
<proteinExistence type="inferred from homology"/>
<name>A0A348WGA5_9RHOB</name>
<dbReference type="GO" id="GO:0005886">
    <property type="term" value="C:plasma membrane"/>
    <property type="evidence" value="ECO:0007669"/>
    <property type="project" value="UniProtKB-SubCell"/>
</dbReference>
<dbReference type="CDD" id="cd06261">
    <property type="entry name" value="TM_PBP2"/>
    <property type="match status" value="1"/>
</dbReference>
<dbReference type="RefSeq" id="WP_009813577.1">
    <property type="nucleotide sequence ID" value="NZ_CAXAXR010000005.1"/>
</dbReference>
<dbReference type="Pfam" id="PF00528">
    <property type="entry name" value="BPD_transp_1"/>
    <property type="match status" value="1"/>
</dbReference>
<evidence type="ECO:0000259" key="13">
    <source>
        <dbReference type="PROSITE" id="PS50928"/>
    </source>
</evidence>
<dbReference type="SUPFAM" id="SSF161098">
    <property type="entry name" value="MetI-like"/>
    <property type="match status" value="1"/>
</dbReference>
<feature type="transmembrane region" description="Helical" evidence="12">
    <location>
        <begin position="156"/>
        <end position="179"/>
    </location>
</feature>
<dbReference type="Gene3D" id="1.10.3720.10">
    <property type="entry name" value="MetI-like"/>
    <property type="match status" value="1"/>
</dbReference>
<evidence type="ECO:0000256" key="7">
    <source>
        <dbReference type="ARBA" id="ARBA00022692"/>
    </source>
</evidence>
<dbReference type="GO" id="GO:0055085">
    <property type="term" value="P:transmembrane transport"/>
    <property type="evidence" value="ECO:0007669"/>
    <property type="project" value="InterPro"/>
</dbReference>
<keyword evidence="9 12" id="KW-0472">Membrane</keyword>
<comment type="subunit">
    <text evidence="3">The complex is composed of two ATP-binding proteins (UgpC), two transmembrane proteins (UgpA and UgpE) and a solute-binding protein (UgpB).</text>
</comment>
<evidence type="ECO:0000256" key="12">
    <source>
        <dbReference type="RuleBase" id="RU363032"/>
    </source>
</evidence>
<comment type="function">
    <text evidence="10">Part of the ABC transporter complex UgpBAEC involved in sn-glycerol-3-phosphate (G3P) import. Probably responsible for the translocation of the substrate across the membrane.</text>
</comment>
<dbReference type="EMBL" id="DMVW01000164">
    <property type="protein sequence ID" value="HAR53567.1"/>
    <property type="molecule type" value="Genomic_DNA"/>
</dbReference>
<comment type="similarity">
    <text evidence="2 12">Belongs to the binding-protein-dependent transport system permease family.</text>
</comment>
<dbReference type="PANTHER" id="PTHR43227:SF9">
    <property type="entry name" value="SN-GLYCEROL-3-PHOSPHATE TRANSPORT SYSTEM PERMEASE PROTEIN UGPA"/>
    <property type="match status" value="1"/>
</dbReference>
<keyword evidence="6" id="KW-0997">Cell inner membrane</keyword>
<feature type="domain" description="ABC transmembrane type-1" evidence="13">
    <location>
        <begin position="74"/>
        <end position="282"/>
    </location>
</feature>
<dbReference type="Proteomes" id="UP000264719">
    <property type="component" value="Unassembled WGS sequence"/>
</dbReference>
<protein>
    <recommendedName>
        <fullName evidence="11">sn-glycerol-3-phosphate transport system permease protein UgpA</fullName>
    </recommendedName>
</protein>
<evidence type="ECO:0000256" key="9">
    <source>
        <dbReference type="ARBA" id="ARBA00023136"/>
    </source>
</evidence>
<dbReference type="InterPro" id="IPR000515">
    <property type="entry name" value="MetI-like"/>
</dbReference>
<reference evidence="14 15" key="1">
    <citation type="journal article" date="2018" name="Nat. Biotechnol.">
        <title>A standardized bacterial taxonomy based on genome phylogeny substantially revises the tree of life.</title>
        <authorList>
            <person name="Parks D.H."/>
            <person name="Chuvochina M."/>
            <person name="Waite D.W."/>
            <person name="Rinke C."/>
            <person name="Skarshewski A."/>
            <person name="Chaumeil P.A."/>
            <person name="Hugenholtz P."/>
        </authorList>
    </citation>
    <scope>NUCLEOTIDE SEQUENCE [LARGE SCALE GENOMIC DNA]</scope>
    <source>
        <strain evidence="14">UBA9169</strain>
    </source>
</reference>
<keyword evidence="7 12" id="KW-0812">Transmembrane</keyword>
<feature type="transmembrane region" description="Helical" evidence="12">
    <location>
        <begin position="12"/>
        <end position="31"/>
    </location>
</feature>
<keyword evidence="8 12" id="KW-1133">Transmembrane helix</keyword>
<accession>A0A348WGA5</accession>
<feature type="transmembrane region" description="Helical" evidence="12">
    <location>
        <begin position="72"/>
        <end position="93"/>
    </location>
</feature>
<evidence type="ECO:0000256" key="3">
    <source>
        <dbReference type="ARBA" id="ARBA00011557"/>
    </source>
</evidence>
<keyword evidence="4 12" id="KW-0813">Transport</keyword>
<dbReference type="InterPro" id="IPR050809">
    <property type="entry name" value="UgpAE/MalFG_permease"/>
</dbReference>
<evidence type="ECO:0000256" key="2">
    <source>
        <dbReference type="ARBA" id="ARBA00009306"/>
    </source>
</evidence>
<keyword evidence="5" id="KW-1003">Cell membrane</keyword>
<evidence type="ECO:0000256" key="1">
    <source>
        <dbReference type="ARBA" id="ARBA00004429"/>
    </source>
</evidence>
<dbReference type="PANTHER" id="PTHR43227">
    <property type="entry name" value="BLL4140 PROTEIN"/>
    <property type="match status" value="1"/>
</dbReference>
<evidence type="ECO:0000256" key="8">
    <source>
        <dbReference type="ARBA" id="ARBA00022989"/>
    </source>
</evidence>
<feature type="transmembrane region" description="Helical" evidence="12">
    <location>
        <begin position="266"/>
        <end position="286"/>
    </location>
</feature>
<feature type="transmembrane region" description="Helical" evidence="12">
    <location>
        <begin position="200"/>
        <end position="226"/>
    </location>
</feature>
<comment type="subcellular location">
    <subcellularLocation>
        <location evidence="1">Cell inner membrane</location>
        <topology evidence="1">Multi-pass membrane protein</topology>
    </subcellularLocation>
    <subcellularLocation>
        <location evidence="12">Cell membrane</location>
        <topology evidence="12">Multi-pass membrane protein</topology>
    </subcellularLocation>
</comment>
<feature type="transmembrane region" description="Helical" evidence="12">
    <location>
        <begin position="105"/>
        <end position="128"/>
    </location>
</feature>
<evidence type="ECO:0000256" key="6">
    <source>
        <dbReference type="ARBA" id="ARBA00022519"/>
    </source>
</evidence>
<organism evidence="14 15">
    <name type="scientific">Roseovarius nubinhibens</name>
    <dbReference type="NCBI Taxonomy" id="314263"/>
    <lineage>
        <taxon>Bacteria</taxon>
        <taxon>Pseudomonadati</taxon>
        <taxon>Pseudomonadota</taxon>
        <taxon>Alphaproteobacteria</taxon>
        <taxon>Rhodobacterales</taxon>
        <taxon>Roseobacteraceae</taxon>
        <taxon>Roseovarius</taxon>
    </lineage>
</organism>
<dbReference type="PROSITE" id="PS50928">
    <property type="entry name" value="ABC_TM1"/>
    <property type="match status" value="1"/>
</dbReference>
<sequence length="293" mass="32650">MKRAGFTTRWLPILLLLPQLSIIAIFFYWPAAHAVHSSFYLADPFGFGATYVGVDNYADLAGSSEYLKVARFTLIFTLLVTFFSLALALLLAVKADNIIRGAKSYRTLLMWVYAVAPPVAGFIGLIMFNQSWGPLTEAARAIGWDFKLGVNFNDTATAMVLVAVWKQVPVNFIFFLSGLQSIPKPVREAALIDNRSARGRFWDVTFPLLAPTGFFLLIINITYALFDTFGVIDTMVKGEPGNNPMTLVYKVYVDGFRGNDMGGSSAQSVILMLLVLALTIFQFRLIERRIHYT</sequence>
<dbReference type="InterPro" id="IPR035906">
    <property type="entry name" value="MetI-like_sf"/>
</dbReference>
<evidence type="ECO:0000313" key="15">
    <source>
        <dbReference type="Proteomes" id="UP000264719"/>
    </source>
</evidence>
<evidence type="ECO:0000256" key="10">
    <source>
        <dbReference type="ARBA" id="ARBA00037054"/>
    </source>
</evidence>